<dbReference type="EMBL" id="FO203512">
    <property type="protein sequence ID" value="CCK76267.1"/>
    <property type="molecule type" value="Genomic_DNA"/>
</dbReference>
<keyword evidence="5 8" id="KW-1133">Transmembrane helix</keyword>
<evidence type="ECO:0000256" key="7">
    <source>
        <dbReference type="RuleBase" id="RU003879"/>
    </source>
</evidence>
<dbReference type="KEGG" id="oai:OLEAN_C20910"/>
<proteinExistence type="inferred from homology"/>
<comment type="similarity">
    <text evidence="2 7">Belongs to the ExbD/TolR family.</text>
</comment>
<evidence type="ECO:0000256" key="5">
    <source>
        <dbReference type="ARBA" id="ARBA00022989"/>
    </source>
</evidence>
<evidence type="ECO:0000256" key="6">
    <source>
        <dbReference type="ARBA" id="ARBA00023136"/>
    </source>
</evidence>
<accession>R4YMY0</accession>
<keyword evidence="4 7" id="KW-0812">Transmembrane</keyword>
<name>R4YMY0_OLEAN</name>
<feature type="transmembrane region" description="Helical" evidence="8">
    <location>
        <begin position="21"/>
        <end position="41"/>
    </location>
</feature>
<dbReference type="HOGENOM" id="CLU_120814_1_0_6"/>
<evidence type="ECO:0000313" key="9">
    <source>
        <dbReference type="EMBL" id="CCK76267.1"/>
    </source>
</evidence>
<keyword evidence="3" id="KW-1003">Cell membrane</keyword>
<reference evidence="9 10" key="1">
    <citation type="journal article" date="2013" name="Nat. Commun.">
        <title>Genome sequence and functional genomic analysis of the oil-degrading bacterium Oleispira antarctica.</title>
        <authorList>
            <person name="Kube M."/>
            <person name="Chernikova T.N."/>
            <person name="Al-Ramahi Y."/>
            <person name="Beloqui A."/>
            <person name="Lopez-Cortez N."/>
            <person name="Guazzaroni M.E."/>
            <person name="Heipieper H.J."/>
            <person name="Klages S."/>
            <person name="Kotsyurbenko O.R."/>
            <person name="Langer I."/>
            <person name="Nechitaylo T.Y."/>
            <person name="Lunsdorf H."/>
            <person name="Fernandez M."/>
            <person name="Juarez S."/>
            <person name="Ciordia S."/>
            <person name="Singer A."/>
            <person name="Kagan O."/>
            <person name="Egorova O."/>
            <person name="Petit P.A."/>
            <person name="Stogios P."/>
            <person name="Kim Y."/>
            <person name="Tchigvintsev A."/>
            <person name="Flick R."/>
            <person name="Denaro R."/>
            <person name="Genovese M."/>
            <person name="Albar J.P."/>
            <person name="Reva O.N."/>
            <person name="Martinez-Gomariz M."/>
            <person name="Tran H."/>
            <person name="Ferrer M."/>
            <person name="Savchenko A."/>
            <person name="Yakunin A.F."/>
            <person name="Yakimov M.M."/>
            <person name="Golyshina O.V."/>
            <person name="Reinhardt R."/>
            <person name="Golyshin P.N."/>
        </authorList>
    </citation>
    <scope>NUCLEOTIDE SEQUENCE [LARGE SCALE GENOMIC DNA]</scope>
</reference>
<protein>
    <submittedName>
        <fullName evidence="9">Biopolymer transport protein</fullName>
    </submittedName>
</protein>
<dbReference type="InterPro" id="IPR003400">
    <property type="entry name" value="ExbD"/>
</dbReference>
<dbReference type="GO" id="GO:0022857">
    <property type="term" value="F:transmembrane transporter activity"/>
    <property type="evidence" value="ECO:0007669"/>
    <property type="project" value="InterPro"/>
</dbReference>
<evidence type="ECO:0000256" key="3">
    <source>
        <dbReference type="ARBA" id="ARBA00022475"/>
    </source>
</evidence>
<keyword evidence="7" id="KW-0813">Transport</keyword>
<evidence type="ECO:0000256" key="1">
    <source>
        <dbReference type="ARBA" id="ARBA00004162"/>
    </source>
</evidence>
<organism evidence="9 10">
    <name type="scientific">Oleispira antarctica RB-8</name>
    <dbReference type="NCBI Taxonomy" id="698738"/>
    <lineage>
        <taxon>Bacteria</taxon>
        <taxon>Pseudomonadati</taxon>
        <taxon>Pseudomonadota</taxon>
        <taxon>Gammaproteobacteria</taxon>
        <taxon>Oceanospirillales</taxon>
        <taxon>Oceanospirillaceae</taxon>
        <taxon>Oleispira</taxon>
    </lineage>
</organism>
<dbReference type="Proteomes" id="UP000032749">
    <property type="component" value="Chromosome"/>
</dbReference>
<dbReference type="STRING" id="698738.OLEAN_C20910"/>
<dbReference type="GO" id="GO:0015031">
    <property type="term" value="P:protein transport"/>
    <property type="evidence" value="ECO:0007669"/>
    <property type="project" value="UniProtKB-KW"/>
</dbReference>
<evidence type="ECO:0000313" key="10">
    <source>
        <dbReference type="Proteomes" id="UP000032749"/>
    </source>
</evidence>
<keyword evidence="10" id="KW-1185">Reference proteome</keyword>
<evidence type="ECO:0000256" key="4">
    <source>
        <dbReference type="ARBA" id="ARBA00022692"/>
    </source>
</evidence>
<dbReference type="AlphaFoldDB" id="R4YMY0"/>
<dbReference type="Pfam" id="PF02472">
    <property type="entry name" value="ExbD"/>
    <property type="match status" value="1"/>
</dbReference>
<gene>
    <name evidence="9" type="ORF">OLEAN_C20910</name>
</gene>
<evidence type="ECO:0000256" key="8">
    <source>
        <dbReference type="SAM" id="Phobius"/>
    </source>
</evidence>
<sequence length="165" mass="18564">MKMSRRAKRMQRNHKRNAAKSVLNLTALMDIFTILVFFLMMNQNDSEIQSNDAIQLPKSIAANELKDTVRILVTKDDLLVQGRPIAKMGDIAKIEGEIIPALKKELDYLATRSPLPFELKEEGRPITIMGDKDTPYSVLKRIMETCAKAEFNNISLAVSQKGEAS</sequence>
<evidence type="ECO:0000256" key="2">
    <source>
        <dbReference type="ARBA" id="ARBA00005811"/>
    </source>
</evidence>
<comment type="subcellular location">
    <subcellularLocation>
        <location evidence="1">Cell membrane</location>
        <topology evidence="1">Single-pass membrane protein</topology>
    </subcellularLocation>
    <subcellularLocation>
        <location evidence="7">Cell membrane</location>
        <topology evidence="7">Single-pass type II membrane protein</topology>
    </subcellularLocation>
</comment>
<keyword evidence="6 8" id="KW-0472">Membrane</keyword>
<dbReference type="GO" id="GO:0005886">
    <property type="term" value="C:plasma membrane"/>
    <property type="evidence" value="ECO:0007669"/>
    <property type="project" value="UniProtKB-SubCell"/>
</dbReference>
<keyword evidence="7" id="KW-0653">Protein transport</keyword>